<evidence type="ECO:0000313" key="5">
    <source>
        <dbReference type="Proteomes" id="UP000294919"/>
    </source>
</evidence>
<proteinExistence type="predicted"/>
<evidence type="ECO:0000313" key="4">
    <source>
        <dbReference type="EMBL" id="TCO74437.1"/>
    </source>
</evidence>
<feature type="domain" description="NADPH-dependent FMN reductase-like" evidence="3">
    <location>
        <begin position="4"/>
        <end position="170"/>
    </location>
</feature>
<gene>
    <name evidence="4" type="ORF">EV214_11384</name>
</gene>
<evidence type="ECO:0000259" key="3">
    <source>
        <dbReference type="Pfam" id="PF03358"/>
    </source>
</evidence>
<dbReference type="Pfam" id="PF03358">
    <property type="entry name" value="FMN_red"/>
    <property type="match status" value="1"/>
</dbReference>
<reference evidence="4 5" key="1">
    <citation type="submission" date="2019-03" db="EMBL/GenBank/DDBJ databases">
        <title>Genomic Encyclopedia of Type Strains, Phase IV (KMG-IV): sequencing the most valuable type-strain genomes for metagenomic binning, comparative biology and taxonomic classification.</title>
        <authorList>
            <person name="Goeker M."/>
        </authorList>
    </citation>
    <scope>NUCLEOTIDE SEQUENCE [LARGE SCALE GENOMIC DNA]</scope>
    <source>
        <strain evidence="4 5">DSM 102940</strain>
    </source>
</reference>
<dbReference type="Gene3D" id="3.40.50.360">
    <property type="match status" value="1"/>
</dbReference>
<accession>A0A4R2KP95</accession>
<dbReference type="EMBL" id="SLWV01000013">
    <property type="protein sequence ID" value="TCO74437.1"/>
    <property type="molecule type" value="Genomic_DNA"/>
</dbReference>
<keyword evidence="1" id="KW-0285">Flavoprotein</keyword>
<dbReference type="SUPFAM" id="SSF52218">
    <property type="entry name" value="Flavoproteins"/>
    <property type="match status" value="1"/>
</dbReference>
<dbReference type="RefSeq" id="WP_165916334.1">
    <property type="nucleotide sequence ID" value="NZ_SLWV01000013.1"/>
</dbReference>
<dbReference type="Proteomes" id="UP000294919">
    <property type="component" value="Unassembled WGS sequence"/>
</dbReference>
<dbReference type="PANTHER" id="PTHR43278">
    <property type="entry name" value="NAD(P)H-DEPENDENT FMN-CONTAINING OXIDOREDUCTASE YWQN-RELATED"/>
    <property type="match status" value="1"/>
</dbReference>
<evidence type="ECO:0000256" key="2">
    <source>
        <dbReference type="ARBA" id="ARBA00022643"/>
    </source>
</evidence>
<comment type="caution">
    <text evidence="4">The sequence shown here is derived from an EMBL/GenBank/DDBJ whole genome shotgun (WGS) entry which is preliminary data.</text>
</comment>
<protein>
    <submittedName>
        <fullName evidence="4">Multimeric flavodoxin WrbA</fullName>
    </submittedName>
</protein>
<sequence length="220" mass="24520">MTKKIIGICGSTKKSNSSSEFLLKCALDEVEKMGVETKLIRLSDYKIKSCTGCGLCMINKHCPILKDPEDQLSLLYKECKEADGFIFSSPVYALSLPAIWKNWFDRCEPCTDEDLSYERYSYDVVKDVKGKAFKGKVVGLISIAAAIGHEIAWNSFSPVFTCINLTVVANVGLSLFEYDSQPAVRLKPWAKSIKDAEFAINMASSLGKRVYETTKFFSKA</sequence>
<dbReference type="InterPro" id="IPR005025">
    <property type="entry name" value="FMN_Rdtase-like_dom"/>
</dbReference>
<keyword evidence="2" id="KW-0288">FMN</keyword>
<dbReference type="AlphaFoldDB" id="A0A4R2KP95"/>
<organism evidence="4 5">
    <name type="scientific">Marinisporobacter balticus</name>
    <dbReference type="NCBI Taxonomy" id="2018667"/>
    <lineage>
        <taxon>Bacteria</taxon>
        <taxon>Bacillati</taxon>
        <taxon>Bacillota</taxon>
        <taxon>Clostridia</taxon>
        <taxon>Peptostreptococcales</taxon>
        <taxon>Thermotaleaceae</taxon>
        <taxon>Marinisporobacter</taxon>
    </lineage>
</organism>
<evidence type="ECO:0000256" key="1">
    <source>
        <dbReference type="ARBA" id="ARBA00022630"/>
    </source>
</evidence>
<dbReference type="InterPro" id="IPR051796">
    <property type="entry name" value="ISF_SsuE-like"/>
</dbReference>
<dbReference type="InterPro" id="IPR029039">
    <property type="entry name" value="Flavoprotein-like_sf"/>
</dbReference>
<dbReference type="PANTHER" id="PTHR43278:SF1">
    <property type="entry name" value="IRON-SULFUR FLAVOPROTEIN MJ1083"/>
    <property type="match status" value="1"/>
</dbReference>
<name>A0A4R2KP95_9FIRM</name>
<dbReference type="GO" id="GO:0016491">
    <property type="term" value="F:oxidoreductase activity"/>
    <property type="evidence" value="ECO:0007669"/>
    <property type="project" value="InterPro"/>
</dbReference>
<keyword evidence="5" id="KW-1185">Reference proteome</keyword>